<evidence type="ECO:0000313" key="2">
    <source>
        <dbReference type="EMBL" id="EER59533.1"/>
    </source>
</evidence>
<reference evidence="2 3" key="1">
    <citation type="submission" date="2009-05" db="EMBL/GenBank/DDBJ databases">
        <title>The draft genome of Acidovorax delafieldii 2AN.</title>
        <authorList>
            <consortium name="US DOE Joint Genome Institute (JGI-PGF)"/>
            <person name="Lucas S."/>
            <person name="Copeland A."/>
            <person name="Lapidus A."/>
            <person name="Glavina del Rio T."/>
            <person name="Tice H."/>
            <person name="Bruce D."/>
            <person name="Goodwin L."/>
            <person name="Pitluck S."/>
            <person name="Larimer F."/>
            <person name="Land M.L."/>
            <person name="Hauser L."/>
            <person name="Shelobolina E.S."/>
            <person name="Picardal F."/>
            <person name="Roden E."/>
            <person name="Emerson D."/>
        </authorList>
    </citation>
    <scope>NUCLEOTIDE SEQUENCE [LARGE SCALE GENOMIC DNA]</scope>
    <source>
        <strain evidence="2 3">2AN</strain>
    </source>
</reference>
<sequence>MPNFFVKILLTLFSLFLCGQVSAACNITFTAAAGGQVTFEAANSQYAGQPARYKYLFSAPDSTNCGNADTFGLSNADGSSNVNNTGVTTGVGIMLQSSAKGSNNMFVHSTNNGGPNDFSAFYYSIPAGLSNTTDTFQFFDGNVVLQTATVVIPAAVPGAPTGVTATPGNAQASVAFTAPSSDGGSTILDYTVTSSPGGFTATGAASPLIVTGLTNGT</sequence>
<evidence type="ECO:0000256" key="1">
    <source>
        <dbReference type="SAM" id="SignalP"/>
    </source>
</evidence>
<feature type="non-terminal residue" evidence="2">
    <location>
        <position position="217"/>
    </location>
</feature>
<keyword evidence="3" id="KW-1185">Reference proteome</keyword>
<protein>
    <recommendedName>
        <fullName evidence="4">Fibronectin type-III domain-containing protein</fullName>
    </recommendedName>
</protein>
<evidence type="ECO:0000313" key="3">
    <source>
        <dbReference type="Proteomes" id="UP000003856"/>
    </source>
</evidence>
<name>C5T7K2_ACIDE</name>
<feature type="chain" id="PRO_5002955634" description="Fibronectin type-III domain-containing protein" evidence="1">
    <location>
        <begin position="24"/>
        <end position="217"/>
    </location>
</feature>
<dbReference type="InterPro" id="IPR036116">
    <property type="entry name" value="FN3_sf"/>
</dbReference>
<dbReference type="PATRIC" id="fig|573060.9.peg.2159"/>
<dbReference type="SUPFAM" id="SSF49265">
    <property type="entry name" value="Fibronectin type III"/>
    <property type="match status" value="1"/>
</dbReference>
<dbReference type="InterPro" id="IPR013783">
    <property type="entry name" value="Ig-like_fold"/>
</dbReference>
<gene>
    <name evidence="2" type="ORF">AcdelDRAFT_2882</name>
</gene>
<dbReference type="EMBL" id="ACQT01000117">
    <property type="protein sequence ID" value="EER59533.1"/>
    <property type="molecule type" value="Genomic_DNA"/>
</dbReference>
<dbReference type="Proteomes" id="UP000003856">
    <property type="component" value="Unassembled WGS sequence"/>
</dbReference>
<dbReference type="Gene3D" id="2.60.40.10">
    <property type="entry name" value="Immunoglobulins"/>
    <property type="match status" value="1"/>
</dbReference>
<dbReference type="PROSITE" id="PS51257">
    <property type="entry name" value="PROKAR_LIPOPROTEIN"/>
    <property type="match status" value="1"/>
</dbReference>
<feature type="signal peptide" evidence="1">
    <location>
        <begin position="1"/>
        <end position="23"/>
    </location>
</feature>
<proteinExistence type="predicted"/>
<organism evidence="2 3">
    <name type="scientific">Acidovorax delafieldii 2AN</name>
    <dbReference type="NCBI Taxonomy" id="573060"/>
    <lineage>
        <taxon>Bacteria</taxon>
        <taxon>Pseudomonadati</taxon>
        <taxon>Pseudomonadota</taxon>
        <taxon>Betaproteobacteria</taxon>
        <taxon>Burkholderiales</taxon>
        <taxon>Comamonadaceae</taxon>
        <taxon>Acidovorax</taxon>
    </lineage>
</organism>
<dbReference type="AlphaFoldDB" id="C5T7K2"/>
<keyword evidence="1" id="KW-0732">Signal</keyword>
<comment type="caution">
    <text evidence="2">The sequence shown here is derived from an EMBL/GenBank/DDBJ whole genome shotgun (WGS) entry which is preliminary data.</text>
</comment>
<evidence type="ECO:0008006" key="4">
    <source>
        <dbReference type="Google" id="ProtNLM"/>
    </source>
</evidence>
<accession>C5T7K2</accession>